<proteinExistence type="predicted"/>
<reference evidence="5" key="1">
    <citation type="submission" date="2016-10" db="EMBL/GenBank/DDBJ databases">
        <title>Sequence of Gallionella enrichment culture.</title>
        <authorList>
            <person name="Poehlein A."/>
            <person name="Muehling M."/>
            <person name="Daniel R."/>
        </authorList>
    </citation>
    <scope>NUCLEOTIDE SEQUENCE</scope>
</reference>
<dbReference type="PROSITE" id="PS50977">
    <property type="entry name" value="HTH_TETR_2"/>
    <property type="match status" value="1"/>
</dbReference>
<dbReference type="Pfam" id="PF00440">
    <property type="entry name" value="TetR_N"/>
    <property type="match status" value="1"/>
</dbReference>
<dbReference type="AlphaFoldDB" id="A0A1J5SYU7"/>
<dbReference type="InterPro" id="IPR009057">
    <property type="entry name" value="Homeodomain-like_sf"/>
</dbReference>
<evidence type="ECO:0000256" key="1">
    <source>
        <dbReference type="ARBA" id="ARBA00023015"/>
    </source>
</evidence>
<dbReference type="PANTHER" id="PTHR30055:SF226">
    <property type="entry name" value="HTH-TYPE TRANSCRIPTIONAL REGULATOR PKSA"/>
    <property type="match status" value="1"/>
</dbReference>
<dbReference type="PANTHER" id="PTHR30055">
    <property type="entry name" value="HTH-TYPE TRANSCRIPTIONAL REGULATOR RUTR"/>
    <property type="match status" value="1"/>
</dbReference>
<evidence type="ECO:0000259" key="4">
    <source>
        <dbReference type="PROSITE" id="PS50977"/>
    </source>
</evidence>
<name>A0A1J5SYU7_9ZZZZ</name>
<dbReference type="Gene3D" id="1.10.357.10">
    <property type="entry name" value="Tetracycline Repressor, domain 2"/>
    <property type="match status" value="1"/>
</dbReference>
<accession>A0A1J5SYU7</accession>
<keyword evidence="3" id="KW-0804">Transcription</keyword>
<gene>
    <name evidence="5" type="primary">yfiR_2</name>
    <name evidence="5" type="ORF">GALL_87720</name>
</gene>
<dbReference type="Pfam" id="PF16859">
    <property type="entry name" value="TetR_C_11"/>
    <property type="match status" value="1"/>
</dbReference>
<dbReference type="PRINTS" id="PR00455">
    <property type="entry name" value="HTHTETR"/>
</dbReference>
<dbReference type="EMBL" id="MLJW01000028">
    <property type="protein sequence ID" value="OIR09165.1"/>
    <property type="molecule type" value="Genomic_DNA"/>
</dbReference>
<sequence>MGAAPVLTRGAAGGKLLTSQSLMGAVMTVEPAPRRRRKEARPGELLDAALTVFSEKGYAAARLDEVAARAGVSKGTIYLYFSGKEELFKAMVRAIVLPNLAGLTDLVDKHQGPASALLAEVLRRLGDLISTHKAGRIPKIVIAEAGTFPELARFWVAEVVERGRALITAILDRGVASGEFSPQGAEAALVVISPLLMLALWNTALGPAVGRSLDGAAVARQAAEIVLNGLRCREERP</sequence>
<comment type="caution">
    <text evidence="5">The sequence shown here is derived from an EMBL/GenBank/DDBJ whole genome shotgun (WGS) entry which is preliminary data.</text>
</comment>
<keyword evidence="1" id="KW-0805">Transcription regulation</keyword>
<protein>
    <submittedName>
        <fullName evidence="5">Putative HTH-type transcriptional regulator YfiR</fullName>
    </submittedName>
</protein>
<evidence type="ECO:0000313" key="5">
    <source>
        <dbReference type="EMBL" id="OIR09165.1"/>
    </source>
</evidence>
<keyword evidence="2" id="KW-0238">DNA-binding</keyword>
<dbReference type="SUPFAM" id="SSF48498">
    <property type="entry name" value="Tetracyclin repressor-like, C-terminal domain"/>
    <property type="match status" value="1"/>
</dbReference>
<evidence type="ECO:0000256" key="3">
    <source>
        <dbReference type="ARBA" id="ARBA00023163"/>
    </source>
</evidence>
<dbReference type="GO" id="GO:0003700">
    <property type="term" value="F:DNA-binding transcription factor activity"/>
    <property type="evidence" value="ECO:0007669"/>
    <property type="project" value="TreeGrafter"/>
</dbReference>
<feature type="domain" description="HTH tetR-type" evidence="4">
    <location>
        <begin position="39"/>
        <end position="99"/>
    </location>
</feature>
<dbReference type="InterPro" id="IPR050109">
    <property type="entry name" value="HTH-type_TetR-like_transc_reg"/>
</dbReference>
<dbReference type="FunFam" id="1.10.10.60:FF:000141">
    <property type="entry name" value="TetR family transcriptional regulator"/>
    <property type="match status" value="1"/>
</dbReference>
<dbReference type="SUPFAM" id="SSF46689">
    <property type="entry name" value="Homeodomain-like"/>
    <property type="match status" value="1"/>
</dbReference>
<dbReference type="GO" id="GO:0000976">
    <property type="term" value="F:transcription cis-regulatory region binding"/>
    <property type="evidence" value="ECO:0007669"/>
    <property type="project" value="TreeGrafter"/>
</dbReference>
<evidence type="ECO:0000256" key="2">
    <source>
        <dbReference type="ARBA" id="ARBA00023125"/>
    </source>
</evidence>
<dbReference type="InterPro" id="IPR001647">
    <property type="entry name" value="HTH_TetR"/>
</dbReference>
<organism evidence="5">
    <name type="scientific">mine drainage metagenome</name>
    <dbReference type="NCBI Taxonomy" id="410659"/>
    <lineage>
        <taxon>unclassified sequences</taxon>
        <taxon>metagenomes</taxon>
        <taxon>ecological metagenomes</taxon>
    </lineage>
</organism>
<dbReference type="InterPro" id="IPR036271">
    <property type="entry name" value="Tet_transcr_reg_TetR-rel_C_sf"/>
</dbReference>
<dbReference type="InterPro" id="IPR011075">
    <property type="entry name" value="TetR_C"/>
</dbReference>